<keyword evidence="2" id="KW-1185">Reference proteome</keyword>
<name>A0A4R6RY96_LABRH</name>
<comment type="caution">
    <text evidence="1">The sequence shown here is derived from an EMBL/GenBank/DDBJ whole genome shotgun (WGS) entry which is preliminary data.</text>
</comment>
<evidence type="ECO:0000313" key="2">
    <source>
        <dbReference type="Proteomes" id="UP000295444"/>
    </source>
</evidence>
<dbReference type="InterPro" id="IPR029068">
    <property type="entry name" value="Glyas_Bleomycin-R_OHBP_Dase"/>
</dbReference>
<organism evidence="1 2">
    <name type="scientific">Labedaea rhizosphaerae</name>
    <dbReference type="NCBI Taxonomy" id="598644"/>
    <lineage>
        <taxon>Bacteria</taxon>
        <taxon>Bacillati</taxon>
        <taxon>Actinomycetota</taxon>
        <taxon>Actinomycetes</taxon>
        <taxon>Pseudonocardiales</taxon>
        <taxon>Pseudonocardiaceae</taxon>
        <taxon>Labedaea</taxon>
    </lineage>
</organism>
<dbReference type="EMBL" id="SNXZ01000008">
    <property type="protein sequence ID" value="TDP92102.1"/>
    <property type="molecule type" value="Genomic_DNA"/>
</dbReference>
<dbReference type="Gene3D" id="3.10.180.10">
    <property type="entry name" value="2,3-Dihydroxybiphenyl 1,2-Dioxygenase, domain 1"/>
    <property type="match status" value="1"/>
</dbReference>
<accession>A0A4R6RY96</accession>
<proteinExistence type="predicted"/>
<reference evidence="1 2" key="1">
    <citation type="submission" date="2019-03" db="EMBL/GenBank/DDBJ databases">
        <title>Genomic Encyclopedia of Type Strains, Phase IV (KMG-IV): sequencing the most valuable type-strain genomes for metagenomic binning, comparative biology and taxonomic classification.</title>
        <authorList>
            <person name="Goeker M."/>
        </authorList>
    </citation>
    <scope>NUCLEOTIDE SEQUENCE [LARGE SCALE GENOMIC DNA]</scope>
    <source>
        <strain evidence="1 2">DSM 45361</strain>
    </source>
</reference>
<evidence type="ECO:0008006" key="3">
    <source>
        <dbReference type="Google" id="ProtNLM"/>
    </source>
</evidence>
<gene>
    <name evidence="1" type="ORF">EV186_108315</name>
</gene>
<dbReference type="AlphaFoldDB" id="A0A4R6RY96"/>
<dbReference type="Proteomes" id="UP000295444">
    <property type="component" value="Unassembled WGS sequence"/>
</dbReference>
<protein>
    <recommendedName>
        <fullName evidence="3">VOC family protein</fullName>
    </recommendedName>
</protein>
<dbReference type="RefSeq" id="WP_424983926.1">
    <property type="nucleotide sequence ID" value="NZ_SNXZ01000008.1"/>
</dbReference>
<dbReference type="SUPFAM" id="SSF54593">
    <property type="entry name" value="Glyoxalase/Bleomycin resistance protein/Dihydroxybiphenyl dioxygenase"/>
    <property type="match status" value="1"/>
</dbReference>
<sequence length="35" mass="3950">MITRDTPWPAGTPCWVDVSVPDLEKARKFYGELLG</sequence>
<evidence type="ECO:0000313" key="1">
    <source>
        <dbReference type="EMBL" id="TDP92102.1"/>
    </source>
</evidence>